<feature type="compositionally biased region" description="Low complexity" evidence="8">
    <location>
        <begin position="615"/>
        <end position="626"/>
    </location>
</feature>
<evidence type="ECO:0000256" key="7">
    <source>
        <dbReference type="ARBA" id="ARBA00023180"/>
    </source>
</evidence>
<keyword evidence="11" id="KW-1185">Reference proteome</keyword>
<keyword evidence="2" id="KW-0328">Glycosyltransferase</keyword>
<feature type="transmembrane region" description="Helical" evidence="9">
    <location>
        <begin position="12"/>
        <end position="31"/>
    </location>
</feature>
<dbReference type="RefSeq" id="XP_024707790.1">
    <property type="nucleotide sequence ID" value="XM_024853984.1"/>
</dbReference>
<dbReference type="STRING" id="1392250.A0A2I2GHY0"/>
<evidence type="ECO:0000256" key="6">
    <source>
        <dbReference type="ARBA" id="ARBA00023136"/>
    </source>
</evidence>
<feature type="compositionally biased region" description="Low complexity" evidence="8">
    <location>
        <begin position="817"/>
        <end position="832"/>
    </location>
</feature>
<comment type="subcellular location">
    <subcellularLocation>
        <location evidence="1">Membrane</location>
    </subcellularLocation>
</comment>
<feature type="compositionally biased region" description="Basic residues" evidence="8">
    <location>
        <begin position="856"/>
        <end position="867"/>
    </location>
</feature>
<gene>
    <name evidence="10" type="ORF">P170DRAFT_489166</name>
</gene>
<feature type="transmembrane region" description="Helical" evidence="9">
    <location>
        <begin position="121"/>
        <end position="145"/>
    </location>
</feature>
<evidence type="ECO:0000256" key="8">
    <source>
        <dbReference type="SAM" id="MobiDB-lite"/>
    </source>
</evidence>
<dbReference type="GeneID" id="36561685"/>
<name>A0A2I2GHY0_9EURO</name>
<dbReference type="PANTHER" id="PTHR47844:SF1">
    <property type="entry name" value="EXOSTOSIN-LIKE 2"/>
    <property type="match status" value="1"/>
</dbReference>
<feature type="compositionally biased region" description="Polar residues" evidence="8">
    <location>
        <begin position="672"/>
        <end position="691"/>
    </location>
</feature>
<feature type="compositionally biased region" description="Pro residues" evidence="8">
    <location>
        <begin position="530"/>
        <end position="540"/>
    </location>
</feature>
<evidence type="ECO:0000256" key="5">
    <source>
        <dbReference type="ARBA" id="ARBA00022989"/>
    </source>
</evidence>
<evidence type="ECO:0000256" key="1">
    <source>
        <dbReference type="ARBA" id="ARBA00004370"/>
    </source>
</evidence>
<evidence type="ECO:0000313" key="11">
    <source>
        <dbReference type="Proteomes" id="UP000234275"/>
    </source>
</evidence>
<dbReference type="PANTHER" id="PTHR47844">
    <property type="entry name" value="SYNTHASE CPS1, PUTATIVE (AFU_ORTHOLOGUE AFUA_7G02500)-RELATED"/>
    <property type="match status" value="1"/>
</dbReference>
<organism evidence="10 11">
    <name type="scientific">Aspergillus steynii IBT 23096</name>
    <dbReference type="NCBI Taxonomy" id="1392250"/>
    <lineage>
        <taxon>Eukaryota</taxon>
        <taxon>Fungi</taxon>
        <taxon>Dikarya</taxon>
        <taxon>Ascomycota</taxon>
        <taxon>Pezizomycotina</taxon>
        <taxon>Eurotiomycetes</taxon>
        <taxon>Eurotiomycetidae</taxon>
        <taxon>Eurotiales</taxon>
        <taxon>Aspergillaceae</taxon>
        <taxon>Aspergillus</taxon>
        <taxon>Aspergillus subgen. Circumdati</taxon>
    </lineage>
</organism>
<comment type="caution">
    <text evidence="10">The sequence shown here is derived from an EMBL/GenBank/DDBJ whole genome shotgun (WGS) entry which is preliminary data.</text>
</comment>
<feature type="transmembrane region" description="Helical" evidence="9">
    <location>
        <begin position="43"/>
        <end position="63"/>
    </location>
</feature>
<dbReference type="EMBL" id="MSFO01000002">
    <property type="protein sequence ID" value="PLB52488.1"/>
    <property type="molecule type" value="Genomic_DNA"/>
</dbReference>
<protein>
    <submittedName>
        <fullName evidence="10">Uncharacterized protein</fullName>
    </submittedName>
</protein>
<evidence type="ECO:0000256" key="4">
    <source>
        <dbReference type="ARBA" id="ARBA00022692"/>
    </source>
</evidence>
<feature type="compositionally biased region" description="Basic and acidic residues" evidence="8">
    <location>
        <begin position="693"/>
        <end position="704"/>
    </location>
</feature>
<keyword evidence="7" id="KW-0325">Glycoprotein</keyword>
<dbReference type="InterPro" id="IPR052427">
    <property type="entry name" value="Glycosyltrans_GT2/GT47"/>
</dbReference>
<keyword evidence="6 9" id="KW-0472">Membrane</keyword>
<proteinExistence type="predicted"/>
<sequence>MARMSRLPRYALNLALFLVFISGEFSLKDFIEIVDSGRSLKKILVTAGQILYYLVVAIVINGANNIRGLFWPFSALITITLWLIFGHSCEACDEVYKIWLSAPSNNVFSCIWYFVTTVEHQVLFVVINLTAFRLAAQWGTFLYFVKLHKAEDNLRPKKNACTVILPMADTEQQRFEECLTSCLLNKVHGIIIVTSSDTRLEIDGMMDRFRKRFTMTRIGVAGTDKTGKCDMIIEGIRLAQTEIIVLIDTSVFWPYYFMDRLLVSLNGHVGFAMIQQQVRRFRLPFKEVFPPAQGGQSESTIEISSGKEVARAIACQKGLLQHPDFRASFKRAQPADSTSYDENRAAQFFETWALEKRSEISKEYSGQNAIEPPARTTPESNVWTHRLFHWYRYTRQAVRMRLGYLLVTATRWKNLPYQARTSHGPAFFILAFVVDGIISSLIMVSPHPNLLKLRVLGDVVFGSEITNQIPFYTRGVIPLSEAIKYTLFVWLHGRIRIWALIYLCFNIFGETAMFLGNNDRDNMSGSASSPPSPPPAPSDPEPSDSYIQPSQQIVAGYEQPANARSSTPPRTGDPIQRVRNDPTYSPGSPPSRRDYGTQTSPPERSVRCQAPPAPAARAQSPSSPVQTHQESPRHPPNAPNEASRLREQVFPTVEEGGFSFEEPCRRERQRASRSLSPTSQDRPESSETAGQRPQDEPSRPETRRRAARRQGSNDTEYRPSVSDQRSPSIQGSHEDASRDGGLGLHRPNFTPSRRASSHPPPSSLSQQQPVLGSPLRRFPPPVNQEPQRPPERPARGEGNAPERTVRRTIEPIPSLPPSTSTAPSGPPEAESPAPAPKAKSKAKRAQPKPSEAPVRRSTRATRAKPKD</sequence>
<feature type="region of interest" description="Disordered" evidence="8">
    <location>
        <begin position="522"/>
        <end position="867"/>
    </location>
</feature>
<keyword evidence="3" id="KW-0808">Transferase</keyword>
<evidence type="ECO:0000256" key="3">
    <source>
        <dbReference type="ARBA" id="ARBA00022679"/>
    </source>
</evidence>
<dbReference type="GO" id="GO:0016757">
    <property type="term" value="F:glycosyltransferase activity"/>
    <property type="evidence" value="ECO:0007669"/>
    <property type="project" value="UniProtKB-KW"/>
</dbReference>
<feature type="transmembrane region" description="Helical" evidence="9">
    <location>
        <begin position="426"/>
        <end position="444"/>
    </location>
</feature>
<accession>A0A2I2GHY0</accession>
<dbReference type="Proteomes" id="UP000234275">
    <property type="component" value="Unassembled WGS sequence"/>
</dbReference>
<dbReference type="AlphaFoldDB" id="A0A2I2GHY0"/>
<evidence type="ECO:0000256" key="9">
    <source>
        <dbReference type="SAM" id="Phobius"/>
    </source>
</evidence>
<keyword evidence="5 9" id="KW-1133">Transmembrane helix</keyword>
<feature type="compositionally biased region" description="Low complexity" evidence="8">
    <location>
        <begin position="763"/>
        <end position="775"/>
    </location>
</feature>
<reference evidence="10 11" key="1">
    <citation type="submission" date="2016-12" db="EMBL/GenBank/DDBJ databases">
        <title>The genomes of Aspergillus section Nigri reveals drivers in fungal speciation.</title>
        <authorList>
            <consortium name="DOE Joint Genome Institute"/>
            <person name="Vesth T.C."/>
            <person name="Nybo J."/>
            <person name="Theobald S."/>
            <person name="Brandl J."/>
            <person name="Frisvad J.C."/>
            <person name="Nielsen K.F."/>
            <person name="Lyhne E.K."/>
            <person name="Kogle M.E."/>
            <person name="Kuo A."/>
            <person name="Riley R."/>
            <person name="Clum A."/>
            <person name="Nolan M."/>
            <person name="Lipzen A."/>
            <person name="Salamov A."/>
            <person name="Henrissat B."/>
            <person name="Wiebenga A."/>
            <person name="De Vries R.P."/>
            <person name="Grigoriev I.V."/>
            <person name="Mortensen U.H."/>
            <person name="Andersen M.R."/>
            <person name="Baker S.E."/>
        </authorList>
    </citation>
    <scope>NUCLEOTIDE SEQUENCE [LARGE SCALE GENOMIC DNA]</scope>
    <source>
        <strain evidence="10 11">IBT 23096</strain>
    </source>
</reference>
<feature type="compositionally biased region" description="Polar residues" evidence="8">
    <location>
        <begin position="721"/>
        <end position="731"/>
    </location>
</feature>
<dbReference type="VEuPathDB" id="FungiDB:P170DRAFT_489166"/>
<feature type="transmembrane region" description="Helical" evidence="9">
    <location>
        <begin position="69"/>
        <end position="86"/>
    </location>
</feature>
<evidence type="ECO:0000313" key="10">
    <source>
        <dbReference type="EMBL" id="PLB52488.1"/>
    </source>
</evidence>
<dbReference type="GO" id="GO:0016020">
    <property type="term" value="C:membrane"/>
    <property type="evidence" value="ECO:0007669"/>
    <property type="project" value="UniProtKB-SubCell"/>
</dbReference>
<dbReference type="OrthoDB" id="2849215at2759"/>
<evidence type="ECO:0000256" key="2">
    <source>
        <dbReference type="ARBA" id="ARBA00022676"/>
    </source>
</evidence>
<keyword evidence="4 9" id="KW-0812">Transmembrane</keyword>